<dbReference type="InterPro" id="IPR037175">
    <property type="entry name" value="KFase_sf"/>
</dbReference>
<dbReference type="AlphaFoldDB" id="A0A6F8XTN9"/>
<dbReference type="Proteomes" id="UP000502508">
    <property type="component" value="Chromosome"/>
</dbReference>
<proteinExistence type="predicted"/>
<dbReference type="Gene3D" id="3.50.30.50">
    <property type="entry name" value="Putative cyclase"/>
    <property type="match status" value="1"/>
</dbReference>
<dbReference type="Pfam" id="PF04199">
    <property type="entry name" value="Cyclase"/>
    <property type="match status" value="1"/>
</dbReference>
<sequence>MLHIGQLLNGDAAAGPLAGDQAPAHDLIGSCLARGWIYGPPMTLLADLVAALDTGTIEVVDLTAPLSSRTPIIALPEQFGQTSRFGLAEISRYDDAGPAWYWNNFTSGEHTGTHFDAPIHWVTGRDLPDVSRVPARDLVAPAVVLDFTARVAQDPDALLEVADIEAWQDEHGPLPAGGWLLVRTGWDARSDDDAEYLNAGRTPGMSAACAKWLAEEAPVRGVGVETVGTDAGAAHSFDPPFPCHSYLLGAGKYGLTQLRNLAQLPPTGAVLVTGPLPIVDGSGSPCRVLALVER</sequence>
<dbReference type="GO" id="GO:0004061">
    <property type="term" value="F:arylformamidase activity"/>
    <property type="evidence" value="ECO:0007669"/>
    <property type="project" value="InterPro"/>
</dbReference>
<organism evidence="1 2">
    <name type="scientific">Phytohabitans flavus</name>
    <dbReference type="NCBI Taxonomy" id="1076124"/>
    <lineage>
        <taxon>Bacteria</taxon>
        <taxon>Bacillati</taxon>
        <taxon>Actinomycetota</taxon>
        <taxon>Actinomycetes</taxon>
        <taxon>Micromonosporales</taxon>
        <taxon>Micromonosporaceae</taxon>
    </lineage>
</organism>
<dbReference type="SUPFAM" id="SSF102198">
    <property type="entry name" value="Putative cyclase"/>
    <property type="match status" value="1"/>
</dbReference>
<protein>
    <submittedName>
        <fullName evidence="1">Cyclase</fullName>
    </submittedName>
</protein>
<dbReference type="InterPro" id="IPR007325">
    <property type="entry name" value="KFase/CYL"/>
</dbReference>
<dbReference type="GO" id="GO:0019441">
    <property type="term" value="P:L-tryptophan catabolic process to kynurenine"/>
    <property type="evidence" value="ECO:0007669"/>
    <property type="project" value="InterPro"/>
</dbReference>
<keyword evidence="2" id="KW-1185">Reference proteome</keyword>
<dbReference type="PANTHER" id="PTHR31118:SF12">
    <property type="entry name" value="CYCLASE-LIKE PROTEIN 2"/>
    <property type="match status" value="1"/>
</dbReference>
<dbReference type="PANTHER" id="PTHR31118">
    <property type="entry name" value="CYCLASE-LIKE PROTEIN 2"/>
    <property type="match status" value="1"/>
</dbReference>
<reference evidence="1 2" key="1">
    <citation type="submission" date="2020-03" db="EMBL/GenBank/DDBJ databases">
        <title>Whole genome shotgun sequence of Phytohabitans flavus NBRC 107702.</title>
        <authorList>
            <person name="Komaki H."/>
            <person name="Tamura T."/>
        </authorList>
    </citation>
    <scope>NUCLEOTIDE SEQUENCE [LARGE SCALE GENOMIC DNA]</scope>
    <source>
        <strain evidence="1 2">NBRC 107702</strain>
    </source>
</reference>
<dbReference type="KEGG" id="pfla:Pflav_035960"/>
<dbReference type="EMBL" id="AP022870">
    <property type="protein sequence ID" value="BCB77186.1"/>
    <property type="molecule type" value="Genomic_DNA"/>
</dbReference>
<evidence type="ECO:0000313" key="2">
    <source>
        <dbReference type="Proteomes" id="UP000502508"/>
    </source>
</evidence>
<evidence type="ECO:0000313" key="1">
    <source>
        <dbReference type="EMBL" id="BCB77186.1"/>
    </source>
</evidence>
<name>A0A6F8XTN9_9ACTN</name>
<gene>
    <name evidence="1" type="ORF">Pflav_035960</name>
</gene>
<accession>A0A6F8XTN9</accession>
<reference evidence="1 2" key="2">
    <citation type="submission" date="2020-03" db="EMBL/GenBank/DDBJ databases">
        <authorList>
            <person name="Ichikawa N."/>
            <person name="Kimura A."/>
            <person name="Kitahashi Y."/>
            <person name="Uohara A."/>
        </authorList>
    </citation>
    <scope>NUCLEOTIDE SEQUENCE [LARGE SCALE GENOMIC DNA]</scope>
    <source>
        <strain evidence="1 2">NBRC 107702</strain>
    </source>
</reference>